<evidence type="ECO:0000313" key="1">
    <source>
        <dbReference type="EMBL" id="GAA3361248.1"/>
    </source>
</evidence>
<protein>
    <recommendedName>
        <fullName evidence="3">Peptide chain release factor 1</fullName>
    </recommendedName>
</protein>
<name>A0ABP6RVH3_9PSEU</name>
<dbReference type="Proteomes" id="UP001500483">
    <property type="component" value="Unassembled WGS sequence"/>
</dbReference>
<dbReference type="RefSeq" id="WP_224955455.1">
    <property type="nucleotide sequence ID" value="NZ_BAAAYK010000038.1"/>
</dbReference>
<accession>A0ABP6RVH3</accession>
<dbReference type="InterPro" id="IPR040701">
    <property type="entry name" value="Bact_RF_family2"/>
</dbReference>
<proteinExistence type="predicted"/>
<evidence type="ECO:0008006" key="3">
    <source>
        <dbReference type="Google" id="ProtNLM"/>
    </source>
</evidence>
<evidence type="ECO:0000313" key="2">
    <source>
        <dbReference type="Proteomes" id="UP001500483"/>
    </source>
</evidence>
<organism evidence="1 2">
    <name type="scientific">Saccharopolyspora gregorii</name>
    <dbReference type="NCBI Taxonomy" id="33914"/>
    <lineage>
        <taxon>Bacteria</taxon>
        <taxon>Bacillati</taxon>
        <taxon>Actinomycetota</taxon>
        <taxon>Actinomycetes</taxon>
        <taxon>Pseudonocardiales</taxon>
        <taxon>Pseudonocardiaceae</taxon>
        <taxon>Saccharopolyspora</taxon>
    </lineage>
</organism>
<comment type="caution">
    <text evidence="1">The sequence shown here is derived from an EMBL/GenBank/DDBJ whole genome shotgun (WGS) entry which is preliminary data.</text>
</comment>
<dbReference type="Pfam" id="PF18844">
    <property type="entry name" value="baeRF_family2"/>
    <property type="match status" value="1"/>
</dbReference>
<keyword evidence="2" id="KW-1185">Reference proteome</keyword>
<reference evidence="2" key="1">
    <citation type="journal article" date="2019" name="Int. J. Syst. Evol. Microbiol.">
        <title>The Global Catalogue of Microorganisms (GCM) 10K type strain sequencing project: providing services to taxonomists for standard genome sequencing and annotation.</title>
        <authorList>
            <consortium name="The Broad Institute Genomics Platform"/>
            <consortium name="The Broad Institute Genome Sequencing Center for Infectious Disease"/>
            <person name="Wu L."/>
            <person name="Ma J."/>
        </authorList>
    </citation>
    <scope>NUCLEOTIDE SEQUENCE [LARGE SCALE GENOMIC DNA]</scope>
    <source>
        <strain evidence="2">JCM 9687</strain>
    </source>
</reference>
<sequence length="373" mass="40340">MKLAFLQDVYGYQGPFATVYLDTSADAEDAAKAVQLRWRSAREQLADAGADEATLRALDETVDRHEYRIGRRGQVLVATAGEVVFGEELPTPPEDASDDEKVHFGTLPHLLPYLRLRASRIPHVVALVDHVDAELTVVAAGAEPRTRRVQGGDHPVHKSPPGADELNEQRFQNRVEEQWLRNAKEAAEEIGKQAMRIGAELVVLAGDPQQRTLVHQNLPGGVRERTVQTDAGHLDRGASAEGLRDEVEDTVAAAVSAHVDEAVREFEQQRGRDERAAEGWSAVLAALQRGQVRTVLWGSPESPSWLHVGPVPNQVALDARELTDMGVSSPGSAPASAAVVWSAAGTDADLVLVDPDEVKLTDGIGAVLRYTDA</sequence>
<gene>
    <name evidence="1" type="ORF">GCM10020366_44460</name>
</gene>
<dbReference type="EMBL" id="BAAAYK010000038">
    <property type="protein sequence ID" value="GAA3361248.1"/>
    <property type="molecule type" value="Genomic_DNA"/>
</dbReference>